<organism evidence="3 4">
    <name type="scientific">Rufibacter sediminis</name>
    <dbReference type="NCBI Taxonomy" id="2762756"/>
    <lineage>
        <taxon>Bacteria</taxon>
        <taxon>Pseudomonadati</taxon>
        <taxon>Bacteroidota</taxon>
        <taxon>Cytophagia</taxon>
        <taxon>Cytophagales</taxon>
        <taxon>Hymenobacteraceae</taxon>
        <taxon>Rufibacter</taxon>
    </lineage>
</organism>
<feature type="domain" description="Response regulatory" evidence="2">
    <location>
        <begin position="7"/>
        <end position="129"/>
    </location>
</feature>
<dbReference type="InterPro" id="IPR001789">
    <property type="entry name" value="Sig_transdc_resp-reg_receiver"/>
</dbReference>
<dbReference type="PROSITE" id="PS50110">
    <property type="entry name" value="RESPONSE_REGULATORY"/>
    <property type="match status" value="1"/>
</dbReference>
<comment type="caution">
    <text evidence="3">The sequence shown here is derived from an EMBL/GenBank/DDBJ whole genome shotgun (WGS) entry which is preliminary data.</text>
</comment>
<evidence type="ECO:0000313" key="3">
    <source>
        <dbReference type="EMBL" id="MBC3538944.1"/>
    </source>
</evidence>
<feature type="modified residue" description="4-aspartylphosphate" evidence="1">
    <location>
        <position position="67"/>
    </location>
</feature>
<evidence type="ECO:0000313" key="4">
    <source>
        <dbReference type="Proteomes" id="UP000659698"/>
    </source>
</evidence>
<gene>
    <name evidence="3" type="ORF">H7U12_04580</name>
</gene>
<keyword evidence="1" id="KW-0597">Phosphoprotein</keyword>
<dbReference type="Pfam" id="PF00072">
    <property type="entry name" value="Response_reg"/>
    <property type="match status" value="1"/>
</dbReference>
<evidence type="ECO:0000259" key="2">
    <source>
        <dbReference type="PROSITE" id="PS50110"/>
    </source>
</evidence>
<dbReference type="InterPro" id="IPR052893">
    <property type="entry name" value="TCS_response_regulator"/>
</dbReference>
<name>A0ABR6VPZ3_9BACT</name>
<sequence length="129" mass="13875">MTRTIGTVLLVDDDPTALYIARNVLRRLGVAELVLTAHNGQEALQLIRSACAEPNRAALCPRLILVDVKMPVMDGFEFVGALGTMEFPVRPVVAMLSSSQNPRDLRQADGRGVDAYLAKPLTAQSLGSS</sequence>
<dbReference type="InterPro" id="IPR011006">
    <property type="entry name" value="CheY-like_superfamily"/>
</dbReference>
<keyword evidence="4" id="KW-1185">Reference proteome</keyword>
<accession>A0ABR6VPZ3</accession>
<dbReference type="RefSeq" id="WP_186633634.1">
    <property type="nucleotide sequence ID" value="NZ_JACOAF010000011.1"/>
</dbReference>
<dbReference type="SMART" id="SM00448">
    <property type="entry name" value="REC"/>
    <property type="match status" value="1"/>
</dbReference>
<proteinExistence type="predicted"/>
<dbReference type="EMBL" id="JACOAF010000011">
    <property type="protein sequence ID" value="MBC3538944.1"/>
    <property type="molecule type" value="Genomic_DNA"/>
</dbReference>
<dbReference type="Gene3D" id="3.40.50.2300">
    <property type="match status" value="1"/>
</dbReference>
<protein>
    <submittedName>
        <fullName evidence="3">Response regulator</fullName>
    </submittedName>
</protein>
<dbReference type="SUPFAM" id="SSF52172">
    <property type="entry name" value="CheY-like"/>
    <property type="match status" value="1"/>
</dbReference>
<dbReference type="Proteomes" id="UP000659698">
    <property type="component" value="Unassembled WGS sequence"/>
</dbReference>
<evidence type="ECO:0000256" key="1">
    <source>
        <dbReference type="PROSITE-ProRule" id="PRU00169"/>
    </source>
</evidence>
<dbReference type="PANTHER" id="PTHR44520">
    <property type="entry name" value="RESPONSE REGULATOR RCP1-RELATED"/>
    <property type="match status" value="1"/>
</dbReference>
<reference evidence="3 4" key="1">
    <citation type="journal article" date="2019" name="Int. J. Syst. Evol. Microbiol.">
        <title>Rufibacter sediminis sp. nov., isolated from freshwater lake sediment.</title>
        <authorList>
            <person name="Qu J.H."/>
            <person name="Zhang L.J."/>
            <person name="Fu Y.H."/>
            <person name="Li H.F."/>
        </authorList>
    </citation>
    <scope>NUCLEOTIDE SEQUENCE [LARGE SCALE GENOMIC DNA]</scope>
    <source>
        <strain evidence="3 4">H-1</strain>
    </source>
</reference>